<organism evidence="3 4">
    <name type="scientific">Streptomyces synnematoformans</name>
    <dbReference type="NCBI Taxonomy" id="415721"/>
    <lineage>
        <taxon>Bacteria</taxon>
        <taxon>Bacillati</taxon>
        <taxon>Actinomycetota</taxon>
        <taxon>Actinomycetes</taxon>
        <taxon>Kitasatosporales</taxon>
        <taxon>Streptomycetaceae</taxon>
        <taxon>Streptomyces</taxon>
    </lineage>
</organism>
<dbReference type="PRINTS" id="PR00385">
    <property type="entry name" value="P450"/>
</dbReference>
<gene>
    <name evidence="3" type="ORF">GCM10009802_11100</name>
</gene>
<dbReference type="CDD" id="cd20625">
    <property type="entry name" value="CYP164-like"/>
    <property type="match status" value="1"/>
</dbReference>
<dbReference type="InterPro" id="IPR036396">
    <property type="entry name" value="Cyt_P450_sf"/>
</dbReference>
<sequence>MADMTDGGTVSADEKLTEEADTLLAQLLLSPEGHKDPYPLYAELREKAPVYKSQMGFWIVTPYELVNEVLRNQKVGRDAELFMGGRFGGEWNEHASLRRMASGLLWYNPPEHTRLRQAVNHAFTPRRVEAMDQTMRDLVDEYLDPLAAAGGGDLLNEFAFPLPLATVTTLLGVPRDEAPALREPMQAFQRTFEIGLTADELLDADEGMEFTQKYFAELIARKRAEPQDDLISALIELEEAGQLSADELMTFCNMLVSAGFETSTNTITGMVLQLTRHPEQLELVRENRDLVHNTVEEVLRYDPPIQINARMTFEPLELGGAVIPPQETIIAILGSANRDPEQFPDPDRFDITRPNISHLSFGAGIHHCVGWAMAHKQIGIALNAMLDRFSSIEVVEEPVHQPRVTMRGFESLKVALTSR</sequence>
<comment type="caution">
    <text evidence="3">The sequence shown here is derived from an EMBL/GenBank/DDBJ whole genome shotgun (WGS) entry which is preliminary data.</text>
</comment>
<dbReference type="PRINTS" id="PR00359">
    <property type="entry name" value="BP450"/>
</dbReference>
<dbReference type="SUPFAM" id="SSF48264">
    <property type="entry name" value="Cytochrome P450"/>
    <property type="match status" value="1"/>
</dbReference>
<dbReference type="Proteomes" id="UP001500443">
    <property type="component" value="Unassembled WGS sequence"/>
</dbReference>
<comment type="similarity">
    <text evidence="1 2">Belongs to the cytochrome P450 family.</text>
</comment>
<evidence type="ECO:0000256" key="2">
    <source>
        <dbReference type="RuleBase" id="RU000461"/>
    </source>
</evidence>
<evidence type="ECO:0000313" key="4">
    <source>
        <dbReference type="Proteomes" id="UP001500443"/>
    </source>
</evidence>
<proteinExistence type="inferred from homology"/>
<keyword evidence="4" id="KW-1185">Reference proteome</keyword>
<reference evidence="3 4" key="1">
    <citation type="journal article" date="2019" name="Int. J. Syst. Evol. Microbiol.">
        <title>The Global Catalogue of Microorganisms (GCM) 10K type strain sequencing project: providing services to taxonomists for standard genome sequencing and annotation.</title>
        <authorList>
            <consortium name="The Broad Institute Genomics Platform"/>
            <consortium name="The Broad Institute Genome Sequencing Center for Infectious Disease"/>
            <person name="Wu L."/>
            <person name="Ma J."/>
        </authorList>
    </citation>
    <scope>NUCLEOTIDE SEQUENCE [LARGE SCALE GENOMIC DNA]</scope>
    <source>
        <strain evidence="3 4">JCM 15481</strain>
    </source>
</reference>
<protein>
    <submittedName>
        <fullName evidence="3">Cytochrome P450</fullName>
    </submittedName>
</protein>
<keyword evidence="2" id="KW-0349">Heme</keyword>
<keyword evidence="2" id="KW-0560">Oxidoreductase</keyword>
<dbReference type="PROSITE" id="PS00086">
    <property type="entry name" value="CYTOCHROME_P450"/>
    <property type="match status" value="1"/>
</dbReference>
<name>A0ABN2XKW6_9ACTN</name>
<accession>A0ABN2XKW6</accession>
<keyword evidence="2" id="KW-0503">Monooxygenase</keyword>
<dbReference type="RefSeq" id="WP_344288463.1">
    <property type="nucleotide sequence ID" value="NZ_BAAAPF010000017.1"/>
</dbReference>
<evidence type="ECO:0000256" key="1">
    <source>
        <dbReference type="ARBA" id="ARBA00010617"/>
    </source>
</evidence>
<keyword evidence="2" id="KW-0479">Metal-binding</keyword>
<dbReference type="InterPro" id="IPR001128">
    <property type="entry name" value="Cyt_P450"/>
</dbReference>
<dbReference type="PANTHER" id="PTHR46696:SF1">
    <property type="entry name" value="CYTOCHROME P450 YJIB-RELATED"/>
    <property type="match status" value="1"/>
</dbReference>
<dbReference type="Gene3D" id="1.10.630.10">
    <property type="entry name" value="Cytochrome P450"/>
    <property type="match status" value="1"/>
</dbReference>
<dbReference type="Pfam" id="PF00067">
    <property type="entry name" value="p450"/>
    <property type="match status" value="1"/>
</dbReference>
<dbReference type="PANTHER" id="PTHR46696">
    <property type="entry name" value="P450, PUTATIVE (EUROFUNG)-RELATED"/>
    <property type="match status" value="1"/>
</dbReference>
<dbReference type="InterPro" id="IPR002397">
    <property type="entry name" value="Cyt_P450_B"/>
</dbReference>
<keyword evidence="2" id="KW-0408">Iron</keyword>
<dbReference type="EMBL" id="BAAAPF010000017">
    <property type="protein sequence ID" value="GAA2112781.1"/>
    <property type="molecule type" value="Genomic_DNA"/>
</dbReference>
<dbReference type="InterPro" id="IPR017972">
    <property type="entry name" value="Cyt_P450_CS"/>
</dbReference>
<evidence type="ECO:0000313" key="3">
    <source>
        <dbReference type="EMBL" id="GAA2112781.1"/>
    </source>
</evidence>